<proteinExistence type="inferred from homology"/>
<keyword evidence="9" id="KW-0175">Coiled coil</keyword>
<dbReference type="Proteomes" id="UP000002613">
    <property type="component" value="Chromosome"/>
</dbReference>
<protein>
    <recommendedName>
        <fullName evidence="8">Ribonuclease P protein component 4</fullName>
        <shortName evidence="8">RNase P component 4</shortName>
        <ecNumber evidence="8">3.1.26.5</ecNumber>
    </recommendedName>
    <alternativeName>
        <fullName evidence="8">Rpp21</fullName>
    </alternativeName>
</protein>
<dbReference type="InterPro" id="IPR007175">
    <property type="entry name" value="Rpr2/Snm1/Rpp21"/>
</dbReference>
<accession>D3S0I8</accession>
<dbReference type="GO" id="GO:0008270">
    <property type="term" value="F:zinc ion binding"/>
    <property type="evidence" value="ECO:0007669"/>
    <property type="project" value="UniProtKB-UniRule"/>
</dbReference>
<evidence type="ECO:0000256" key="1">
    <source>
        <dbReference type="ARBA" id="ARBA00022490"/>
    </source>
</evidence>
<sequence>MLKLAFGIFLLMPLKREKDLERKIAKERIEFLLNKAQEIKKENYELARRYVELAVKIAKKYRIRLGKLKVFFCKKCLYPYSEGKFRVRIHKSRVIVTCLNCGYERRVPVKPKKS</sequence>
<keyword evidence="2 8" id="KW-0819">tRNA processing</keyword>
<dbReference type="Pfam" id="PF04032">
    <property type="entry name" value="Rpr2"/>
    <property type="match status" value="1"/>
</dbReference>
<evidence type="ECO:0000256" key="4">
    <source>
        <dbReference type="ARBA" id="ARBA00022723"/>
    </source>
</evidence>
<reference evidence="10 11" key="2">
    <citation type="journal article" date="2011" name="Stand. Genomic Sci.">
        <title>Complete genome sequence of Ferroglobus placidus AEDII12DO.</title>
        <authorList>
            <person name="Anderson I."/>
            <person name="Risso C."/>
            <person name="Holmes D."/>
            <person name="Lucas S."/>
            <person name="Copeland A."/>
            <person name="Lapidus A."/>
            <person name="Cheng J.F."/>
            <person name="Bruce D."/>
            <person name="Goodwin L."/>
            <person name="Pitluck S."/>
            <person name="Saunders E."/>
            <person name="Brettin T."/>
            <person name="Detter J.C."/>
            <person name="Han C."/>
            <person name="Tapia R."/>
            <person name="Larimer F."/>
            <person name="Land M."/>
            <person name="Hauser L."/>
            <person name="Woyke T."/>
            <person name="Lovley D."/>
            <person name="Kyrpides N."/>
            <person name="Ivanova N."/>
        </authorList>
    </citation>
    <scope>NUCLEOTIDE SEQUENCE [LARGE SCALE GENOMIC DNA]</scope>
    <source>
        <strain evidence="11">DSM 10642 / AEDII12DO</strain>
    </source>
</reference>
<keyword evidence="11" id="KW-1185">Reference proteome</keyword>
<gene>
    <name evidence="8" type="primary">rnp4</name>
    <name evidence="10" type="ordered locus">Ferp_0010</name>
</gene>
<evidence type="ECO:0000256" key="2">
    <source>
        <dbReference type="ARBA" id="ARBA00022694"/>
    </source>
</evidence>
<feature type="binding site" evidence="8">
    <location>
        <position position="73"/>
    </location>
    <ligand>
        <name>Zn(2+)</name>
        <dbReference type="ChEBI" id="CHEBI:29105"/>
    </ligand>
</feature>
<evidence type="ECO:0000256" key="3">
    <source>
        <dbReference type="ARBA" id="ARBA00022722"/>
    </source>
</evidence>
<organism evidence="10 11">
    <name type="scientific">Ferroglobus placidus (strain DSM 10642 / AEDII12DO)</name>
    <dbReference type="NCBI Taxonomy" id="589924"/>
    <lineage>
        <taxon>Archaea</taxon>
        <taxon>Methanobacteriati</taxon>
        <taxon>Methanobacteriota</taxon>
        <taxon>Archaeoglobi</taxon>
        <taxon>Archaeoglobales</taxon>
        <taxon>Archaeoglobaceae</taxon>
        <taxon>Ferroglobus</taxon>
    </lineage>
</organism>
<dbReference type="HAMAP" id="MF_00757">
    <property type="entry name" value="RNase_P_4"/>
    <property type="match status" value="1"/>
</dbReference>
<keyword evidence="5 8" id="KW-0255">Endonuclease</keyword>
<keyword evidence="3 8" id="KW-0540">Nuclease</keyword>
<dbReference type="EMBL" id="CP001899">
    <property type="protein sequence ID" value="ADC64202.1"/>
    <property type="molecule type" value="Genomic_DNA"/>
</dbReference>
<dbReference type="Gene3D" id="1.20.5.420">
    <property type="entry name" value="Immunoglobulin FC, subunit C"/>
    <property type="match status" value="1"/>
</dbReference>
<evidence type="ECO:0000256" key="9">
    <source>
        <dbReference type="SAM" id="Coils"/>
    </source>
</evidence>
<dbReference type="HOGENOM" id="CLU_079140_3_1_2"/>
<dbReference type="GO" id="GO:0005737">
    <property type="term" value="C:cytoplasm"/>
    <property type="evidence" value="ECO:0007669"/>
    <property type="project" value="UniProtKB-SubCell"/>
</dbReference>
<reference evidence="11" key="1">
    <citation type="submission" date="2010-02" db="EMBL/GenBank/DDBJ databases">
        <title>Complete sequence of Ferroglobus placidus DSM 10642.</title>
        <authorList>
            <consortium name="US DOE Joint Genome Institute"/>
            <person name="Lucas S."/>
            <person name="Copeland A."/>
            <person name="Lapidus A."/>
            <person name="Cheng J.-F."/>
            <person name="Bruce D."/>
            <person name="Goodwin L."/>
            <person name="Pitluck S."/>
            <person name="Saunders E."/>
            <person name="Brettin T."/>
            <person name="Detter J.C."/>
            <person name="Han C."/>
            <person name="Tapia R."/>
            <person name="Larimer F."/>
            <person name="Land M."/>
            <person name="Hauser L."/>
            <person name="Kyrpides N."/>
            <person name="Ivanova N."/>
            <person name="Holmes D."/>
            <person name="Lovley D."/>
            <person name="Kyrpides N."/>
            <person name="Anderson I.J."/>
            <person name="Woyke T."/>
        </authorList>
    </citation>
    <scope>NUCLEOTIDE SEQUENCE [LARGE SCALE GENOMIC DNA]</scope>
    <source>
        <strain evidence="11">DSM 10642 / AEDII12DO</strain>
    </source>
</reference>
<dbReference type="PANTHER" id="PTHR14742">
    <property type="entry name" value="RIBONUCLEASE P SUBUNIT P21"/>
    <property type="match status" value="1"/>
</dbReference>
<dbReference type="eggNOG" id="arCOG04345">
    <property type="taxonomic scope" value="Archaea"/>
</dbReference>
<comment type="subunit">
    <text evidence="8">Consists of a catalytic RNA component and at least 4-5 protein subunits.</text>
</comment>
<dbReference type="KEGG" id="fpl:Ferp_0010"/>
<dbReference type="STRING" id="589924.Ferp_0010"/>
<feature type="binding site" evidence="8">
    <location>
        <position position="76"/>
    </location>
    <ligand>
        <name>Zn(2+)</name>
        <dbReference type="ChEBI" id="CHEBI:29105"/>
    </ligand>
</feature>
<feature type="binding site" evidence="8">
    <location>
        <position position="101"/>
    </location>
    <ligand>
        <name>Zn(2+)</name>
        <dbReference type="ChEBI" id="CHEBI:29105"/>
    </ligand>
</feature>
<evidence type="ECO:0000313" key="11">
    <source>
        <dbReference type="Proteomes" id="UP000002613"/>
    </source>
</evidence>
<keyword evidence="1 8" id="KW-0963">Cytoplasm</keyword>
<name>D3S0I8_FERPA</name>
<keyword evidence="7 8" id="KW-0862">Zinc</keyword>
<evidence type="ECO:0000256" key="8">
    <source>
        <dbReference type="HAMAP-Rule" id="MF_00757"/>
    </source>
</evidence>
<comment type="cofactor">
    <cofactor evidence="8">
        <name>Zn(2+)</name>
        <dbReference type="ChEBI" id="CHEBI:29105"/>
    </cofactor>
    <text evidence="8">Binds 1 zinc ion per subunit.</text>
</comment>
<dbReference type="InterPro" id="IPR016432">
    <property type="entry name" value="RNP4"/>
</dbReference>
<dbReference type="PaxDb" id="589924-Ferp_0010"/>
<comment type="function">
    <text evidence="8">Part of ribonuclease P, a protein complex that generates mature tRNA molecules by cleaving their 5'-ends.</text>
</comment>
<evidence type="ECO:0000256" key="5">
    <source>
        <dbReference type="ARBA" id="ARBA00022759"/>
    </source>
</evidence>
<comment type="catalytic activity">
    <reaction evidence="8">
        <text>Endonucleolytic cleavage of RNA, removing 5'-extranucleotides from tRNA precursor.</text>
        <dbReference type="EC" id="3.1.26.5"/>
    </reaction>
</comment>
<dbReference type="EC" id="3.1.26.5" evidence="8"/>
<dbReference type="PIRSF" id="PIRSF004878">
    <property type="entry name" value="RNase_P_4"/>
    <property type="match status" value="1"/>
</dbReference>
<evidence type="ECO:0000256" key="7">
    <source>
        <dbReference type="ARBA" id="ARBA00022833"/>
    </source>
</evidence>
<dbReference type="Gene3D" id="6.20.50.20">
    <property type="match status" value="1"/>
</dbReference>
<dbReference type="GO" id="GO:0001682">
    <property type="term" value="P:tRNA 5'-leader removal"/>
    <property type="evidence" value="ECO:0007669"/>
    <property type="project" value="UniProtKB-UniRule"/>
</dbReference>
<comment type="subcellular location">
    <subcellularLocation>
        <location evidence="8">Cytoplasm</location>
    </subcellularLocation>
</comment>
<dbReference type="GO" id="GO:0030677">
    <property type="term" value="C:ribonuclease P complex"/>
    <property type="evidence" value="ECO:0007669"/>
    <property type="project" value="UniProtKB-UniRule"/>
</dbReference>
<evidence type="ECO:0000313" key="10">
    <source>
        <dbReference type="EMBL" id="ADC64202.1"/>
    </source>
</evidence>
<dbReference type="GO" id="GO:0004526">
    <property type="term" value="F:ribonuclease P activity"/>
    <property type="evidence" value="ECO:0007669"/>
    <property type="project" value="UniProtKB-UniRule"/>
</dbReference>
<evidence type="ECO:0000256" key="6">
    <source>
        <dbReference type="ARBA" id="ARBA00022801"/>
    </source>
</evidence>
<comment type="similarity">
    <text evidence="8">Belongs to the eukaryotic/archaeal RNase P protein component 4 family.</text>
</comment>
<keyword evidence="6 8" id="KW-0378">Hydrolase</keyword>
<keyword evidence="4 8" id="KW-0479">Metal-binding</keyword>
<feature type="coiled-coil region" evidence="9">
    <location>
        <begin position="22"/>
        <end position="49"/>
    </location>
</feature>
<dbReference type="PANTHER" id="PTHR14742:SF0">
    <property type="entry name" value="RIBONUCLEASE P PROTEIN SUBUNIT P21"/>
    <property type="match status" value="1"/>
</dbReference>
<feature type="binding site" evidence="8">
    <location>
        <position position="98"/>
    </location>
    <ligand>
        <name>Zn(2+)</name>
        <dbReference type="ChEBI" id="CHEBI:29105"/>
    </ligand>
</feature>
<dbReference type="AlphaFoldDB" id="D3S0I8"/>